<feature type="chain" id="PRO_5019414310" description="FAS1 domain-containing protein" evidence="1">
    <location>
        <begin position="18"/>
        <end position="122"/>
    </location>
</feature>
<dbReference type="AlphaFoldDB" id="A0A409WL48"/>
<dbReference type="STRING" id="93625.A0A409WL48"/>
<feature type="domain" description="FAS1" evidence="2">
    <location>
        <begin position="17"/>
        <end position="122"/>
    </location>
</feature>
<dbReference type="OrthoDB" id="286301at2759"/>
<proteinExistence type="predicted"/>
<accession>A0A409WL48</accession>
<organism evidence="3 4">
    <name type="scientific">Psilocybe cyanescens</name>
    <dbReference type="NCBI Taxonomy" id="93625"/>
    <lineage>
        <taxon>Eukaryota</taxon>
        <taxon>Fungi</taxon>
        <taxon>Dikarya</taxon>
        <taxon>Basidiomycota</taxon>
        <taxon>Agaricomycotina</taxon>
        <taxon>Agaricomycetes</taxon>
        <taxon>Agaricomycetidae</taxon>
        <taxon>Agaricales</taxon>
        <taxon>Agaricineae</taxon>
        <taxon>Strophariaceae</taxon>
        <taxon>Psilocybe</taxon>
    </lineage>
</organism>
<name>A0A409WL48_PSICY</name>
<dbReference type="EMBL" id="NHYD01003384">
    <property type="protein sequence ID" value="PPQ79245.1"/>
    <property type="molecule type" value="Genomic_DNA"/>
</dbReference>
<dbReference type="Pfam" id="PF02469">
    <property type="entry name" value="Fasciclin"/>
    <property type="match status" value="1"/>
</dbReference>
<protein>
    <recommendedName>
        <fullName evidence="2">FAS1 domain-containing protein</fullName>
    </recommendedName>
</protein>
<dbReference type="PROSITE" id="PS50213">
    <property type="entry name" value="FAS1"/>
    <property type="match status" value="1"/>
</dbReference>
<feature type="signal peptide" evidence="1">
    <location>
        <begin position="1"/>
        <end position="17"/>
    </location>
</feature>
<evidence type="ECO:0000313" key="3">
    <source>
        <dbReference type="EMBL" id="PPQ79245.1"/>
    </source>
</evidence>
<reference evidence="3 4" key="1">
    <citation type="journal article" date="2018" name="Evol. Lett.">
        <title>Horizontal gene cluster transfer increased hallucinogenic mushroom diversity.</title>
        <authorList>
            <person name="Reynolds H.T."/>
            <person name="Vijayakumar V."/>
            <person name="Gluck-Thaler E."/>
            <person name="Korotkin H.B."/>
            <person name="Matheny P.B."/>
            <person name="Slot J.C."/>
        </authorList>
    </citation>
    <scope>NUCLEOTIDE SEQUENCE [LARGE SCALE GENOMIC DNA]</scope>
    <source>
        <strain evidence="3 4">2631</strain>
    </source>
</reference>
<dbReference type="Gene3D" id="2.30.180.10">
    <property type="entry name" value="FAS1 domain"/>
    <property type="match status" value="1"/>
</dbReference>
<dbReference type="InterPro" id="IPR000782">
    <property type="entry name" value="FAS1_domain"/>
</dbReference>
<keyword evidence="4" id="KW-1185">Reference proteome</keyword>
<dbReference type="Proteomes" id="UP000283269">
    <property type="component" value="Unassembled WGS sequence"/>
</dbReference>
<evidence type="ECO:0000256" key="1">
    <source>
        <dbReference type="SAM" id="SignalP"/>
    </source>
</evidence>
<dbReference type="SUPFAM" id="SSF82153">
    <property type="entry name" value="FAS1 domain"/>
    <property type="match status" value="1"/>
</dbReference>
<sequence length="122" mass="12748">MYISLALPVILCVSVAAQSIVDAVSGQAQLSMLALLLNAQPALVSALSNAQNITLLAPHNDAFNQFLSTPGGMQASGQLDVVAALLTYHVINGAFHSSTFTSTPVFASTLLTNTTYTSHKAW</sequence>
<keyword evidence="1" id="KW-0732">Signal</keyword>
<comment type="caution">
    <text evidence="3">The sequence shown here is derived from an EMBL/GenBank/DDBJ whole genome shotgun (WGS) entry which is preliminary data.</text>
</comment>
<gene>
    <name evidence="3" type="ORF">CVT25_002810</name>
</gene>
<dbReference type="InterPro" id="IPR036378">
    <property type="entry name" value="FAS1_dom_sf"/>
</dbReference>
<dbReference type="InParanoid" id="A0A409WL48"/>
<evidence type="ECO:0000259" key="2">
    <source>
        <dbReference type="PROSITE" id="PS50213"/>
    </source>
</evidence>
<evidence type="ECO:0000313" key="4">
    <source>
        <dbReference type="Proteomes" id="UP000283269"/>
    </source>
</evidence>